<dbReference type="AlphaFoldDB" id="A0A644ZUV4"/>
<comment type="caution">
    <text evidence="3">The sequence shown here is derived from an EMBL/GenBank/DDBJ whole genome shotgun (WGS) entry which is preliminary data.</text>
</comment>
<feature type="transmembrane region" description="Helical" evidence="2">
    <location>
        <begin position="271"/>
        <end position="296"/>
    </location>
</feature>
<feature type="compositionally biased region" description="Basic residues" evidence="1">
    <location>
        <begin position="9"/>
        <end position="19"/>
    </location>
</feature>
<evidence type="ECO:0000256" key="1">
    <source>
        <dbReference type="SAM" id="MobiDB-lite"/>
    </source>
</evidence>
<evidence type="ECO:0000313" key="3">
    <source>
        <dbReference type="EMBL" id="MPM44547.1"/>
    </source>
</evidence>
<feature type="compositionally biased region" description="Basic and acidic residues" evidence="1">
    <location>
        <begin position="20"/>
        <end position="32"/>
    </location>
</feature>
<accession>A0A644ZUV4</accession>
<name>A0A644ZUV4_9ZZZZ</name>
<dbReference type="EMBL" id="VSSQ01010519">
    <property type="protein sequence ID" value="MPM44547.1"/>
    <property type="molecule type" value="Genomic_DNA"/>
</dbReference>
<organism evidence="3">
    <name type="scientific">bioreactor metagenome</name>
    <dbReference type="NCBI Taxonomy" id="1076179"/>
    <lineage>
        <taxon>unclassified sequences</taxon>
        <taxon>metagenomes</taxon>
        <taxon>ecological metagenomes</taxon>
    </lineage>
</organism>
<sequence length="382" mass="42263">MLRDCQRGTHARRRAPAKRGKIEGRSREESGKNAEISETEQLFSHTILLARAAELGAEAAASSRESGWRGDWLVLLQALCSLTARQAAAGEPTPLFTAERLREEIASILGAPDAQWWSDDSDSVRKKFANAWKVLENDFHRLDGHLRGRAMMNRVAGQIVLNAPARLGTTNAMGYGLSVRPIELPAAQPTVEQPSAAAEANRSGTAPLEIIYQEEMEVYPIPGLKRPLKLSLPGWRALILVAPIIGALVTGGFLAWLLLTLWMSNEAPRVLFQWTILTCVVAGMIAWICHPFYVLINDRIVRAPTLLEATLPLGHVLVLRREGENRVLRMVRFTAKCPICDGDITIEKGRRGQRGRLVGECGRNPVEHTFSFDFITGKGRQL</sequence>
<feature type="transmembrane region" description="Helical" evidence="2">
    <location>
        <begin position="235"/>
        <end position="259"/>
    </location>
</feature>
<keyword evidence="2" id="KW-0472">Membrane</keyword>
<keyword evidence="2" id="KW-1133">Transmembrane helix</keyword>
<reference evidence="3" key="1">
    <citation type="submission" date="2019-08" db="EMBL/GenBank/DDBJ databases">
        <authorList>
            <person name="Kucharzyk K."/>
            <person name="Murdoch R.W."/>
            <person name="Higgins S."/>
            <person name="Loffler F."/>
        </authorList>
    </citation>
    <scope>NUCLEOTIDE SEQUENCE</scope>
</reference>
<evidence type="ECO:0000256" key="2">
    <source>
        <dbReference type="SAM" id="Phobius"/>
    </source>
</evidence>
<feature type="region of interest" description="Disordered" evidence="1">
    <location>
        <begin position="1"/>
        <end position="36"/>
    </location>
</feature>
<gene>
    <name evidence="3" type="ORF">SDC9_91225</name>
</gene>
<proteinExistence type="predicted"/>
<keyword evidence="2" id="KW-0812">Transmembrane</keyword>
<protein>
    <submittedName>
        <fullName evidence="3">Uncharacterized protein</fullName>
    </submittedName>
</protein>